<dbReference type="AlphaFoldDB" id="U5W0A1"/>
<dbReference type="InterPro" id="IPR020843">
    <property type="entry name" value="ER"/>
</dbReference>
<organism evidence="2 3">
    <name type="scientific">Actinoplanes friuliensis DSM 7358</name>
    <dbReference type="NCBI Taxonomy" id="1246995"/>
    <lineage>
        <taxon>Bacteria</taxon>
        <taxon>Bacillati</taxon>
        <taxon>Actinomycetota</taxon>
        <taxon>Actinomycetes</taxon>
        <taxon>Micromonosporales</taxon>
        <taxon>Micromonosporaceae</taxon>
        <taxon>Actinoplanes</taxon>
    </lineage>
</organism>
<dbReference type="Proteomes" id="UP000017746">
    <property type="component" value="Chromosome"/>
</dbReference>
<dbReference type="InterPro" id="IPR036291">
    <property type="entry name" value="NAD(P)-bd_dom_sf"/>
</dbReference>
<dbReference type="SUPFAM" id="SSF50129">
    <property type="entry name" value="GroES-like"/>
    <property type="match status" value="1"/>
</dbReference>
<evidence type="ECO:0000313" key="3">
    <source>
        <dbReference type="Proteomes" id="UP000017746"/>
    </source>
</evidence>
<dbReference type="Gene3D" id="3.40.50.720">
    <property type="entry name" value="NAD(P)-binding Rossmann-like Domain"/>
    <property type="match status" value="1"/>
</dbReference>
<evidence type="ECO:0000313" key="2">
    <source>
        <dbReference type="EMBL" id="AGZ41351.1"/>
    </source>
</evidence>
<dbReference type="STRING" id="1246995.AFR_15345"/>
<dbReference type="HOGENOM" id="CLU_026673_3_3_11"/>
<dbReference type="eggNOG" id="COG0604">
    <property type="taxonomic scope" value="Bacteria"/>
</dbReference>
<accession>U5W0A1</accession>
<name>U5W0A1_9ACTN</name>
<dbReference type="PANTHER" id="PTHR44013">
    <property type="entry name" value="ZINC-TYPE ALCOHOL DEHYDROGENASE-LIKE PROTEIN C16A3.02C"/>
    <property type="match status" value="1"/>
</dbReference>
<dbReference type="SUPFAM" id="SSF51735">
    <property type="entry name" value="NAD(P)-binding Rossmann-fold domains"/>
    <property type="match status" value="1"/>
</dbReference>
<dbReference type="Pfam" id="PF13602">
    <property type="entry name" value="ADH_zinc_N_2"/>
    <property type="match status" value="1"/>
</dbReference>
<evidence type="ECO:0000259" key="1">
    <source>
        <dbReference type="SMART" id="SM00829"/>
    </source>
</evidence>
<reference evidence="2 3" key="1">
    <citation type="journal article" date="2014" name="J. Biotechnol.">
        <title>Complete genome sequence of the actinobacterium Actinoplanes friuliensis HAG 010964, producer of the lipopeptide antibiotic friulimycin.</title>
        <authorList>
            <person name="Ruckert C."/>
            <person name="Szczepanowski R."/>
            <person name="Albersmeier A."/>
            <person name="Goesmann A."/>
            <person name="Fischer N."/>
            <person name="Steinkamper A."/>
            <person name="Puhler A."/>
            <person name="Biener R."/>
            <person name="Schwartz D."/>
            <person name="Kalinowski J."/>
        </authorList>
    </citation>
    <scope>NUCLEOTIDE SEQUENCE [LARGE SCALE GENOMIC DNA]</scope>
    <source>
        <strain evidence="2 3">DSM 7358</strain>
    </source>
</reference>
<dbReference type="InterPro" id="IPR011032">
    <property type="entry name" value="GroES-like_sf"/>
</dbReference>
<dbReference type="SMART" id="SM00829">
    <property type="entry name" value="PKS_ER"/>
    <property type="match status" value="1"/>
</dbReference>
<proteinExistence type="predicted"/>
<dbReference type="InterPro" id="IPR052733">
    <property type="entry name" value="Chloroplast_QOR"/>
</dbReference>
<dbReference type="PATRIC" id="fig|1246995.3.peg.3116"/>
<dbReference type="Gene3D" id="3.90.180.10">
    <property type="entry name" value="Medium-chain alcohol dehydrogenases, catalytic domain"/>
    <property type="match status" value="1"/>
</dbReference>
<dbReference type="PANTHER" id="PTHR44013:SF1">
    <property type="entry name" value="ZINC-TYPE ALCOHOL DEHYDROGENASE-LIKE PROTEIN C16A3.02C"/>
    <property type="match status" value="1"/>
</dbReference>
<dbReference type="GO" id="GO:0016491">
    <property type="term" value="F:oxidoreductase activity"/>
    <property type="evidence" value="ECO:0007669"/>
    <property type="project" value="InterPro"/>
</dbReference>
<dbReference type="Pfam" id="PF08240">
    <property type="entry name" value="ADH_N"/>
    <property type="match status" value="1"/>
</dbReference>
<dbReference type="InterPro" id="IPR013154">
    <property type="entry name" value="ADH-like_N"/>
</dbReference>
<gene>
    <name evidence="2" type="ORF">AFR_15345</name>
</gene>
<dbReference type="EMBL" id="CP006272">
    <property type="protein sequence ID" value="AGZ41351.1"/>
    <property type="molecule type" value="Genomic_DNA"/>
</dbReference>
<keyword evidence="3" id="KW-1185">Reference proteome</keyword>
<dbReference type="CDD" id="cd08267">
    <property type="entry name" value="MDR1"/>
    <property type="match status" value="1"/>
</dbReference>
<dbReference type="KEGG" id="afs:AFR_15345"/>
<feature type="domain" description="Enoyl reductase (ER)" evidence="1">
    <location>
        <begin position="20"/>
        <end position="322"/>
    </location>
</feature>
<protein>
    <submittedName>
        <fullName evidence="2">Alcohol dehydrogenase</fullName>
    </submittedName>
</protein>
<sequence>MTFPPPTINGMKATQFFSYGAPGVLRLTDVDRPEPGAGQVLVRVGASSVNGHDALLRSGGMKIVSGRRFPIGSGLDFAGVVAATGPGTTRVAVGDAVWGTVHPREKHVVAGAAEYVLVRADRIGPAPAGLSAVEAAALVVPGVTALAALRDATVLTAGESVLVRGAAGGVGTAMVQLAHAFGGRVTALARDRHTKALTDLGATTVVDYRRTAPEDLGPFDVVLDTVGTDLGRYRRRLAPGGRMVTVGLSGPAIAAVAASTVHGSRRIRTFSVNPLTPHLIRLAEQVTAGALRPVIDGVYPLADIAAAHEAFERGGALGKQVVEVSHPA</sequence>